<dbReference type="GO" id="GO:0003677">
    <property type="term" value="F:DNA binding"/>
    <property type="evidence" value="ECO:0007669"/>
    <property type="project" value="InterPro"/>
</dbReference>
<dbReference type="EMBL" id="MDZA01000130">
    <property type="protein sequence ID" value="OGX90585.1"/>
    <property type="molecule type" value="Genomic_DNA"/>
</dbReference>
<proteinExistence type="predicted"/>
<evidence type="ECO:0000313" key="3">
    <source>
        <dbReference type="Proteomes" id="UP000177506"/>
    </source>
</evidence>
<feature type="domain" description="HTH cro/C1-type" evidence="1">
    <location>
        <begin position="64"/>
        <end position="111"/>
    </location>
</feature>
<dbReference type="RefSeq" id="WP_070742796.1">
    <property type="nucleotide sequence ID" value="NZ_MDZA01000130.1"/>
</dbReference>
<comment type="caution">
    <text evidence="2">The sequence shown here is derived from an EMBL/GenBank/DDBJ whole genome shotgun (WGS) entry which is preliminary data.</text>
</comment>
<dbReference type="InterPro" id="IPR001387">
    <property type="entry name" value="Cro/C1-type_HTH"/>
</dbReference>
<organism evidence="2 3">
    <name type="scientific">Hymenobacter coccineus</name>
    <dbReference type="NCBI Taxonomy" id="1908235"/>
    <lineage>
        <taxon>Bacteria</taxon>
        <taxon>Pseudomonadati</taxon>
        <taxon>Bacteroidota</taxon>
        <taxon>Cytophagia</taxon>
        <taxon>Cytophagales</taxon>
        <taxon>Hymenobacteraceae</taxon>
        <taxon>Hymenobacter</taxon>
    </lineage>
</organism>
<keyword evidence="3" id="KW-1185">Reference proteome</keyword>
<accession>A0A1G1TI83</accession>
<dbReference type="AlphaFoldDB" id="A0A1G1TI83"/>
<dbReference type="PROSITE" id="PS50943">
    <property type="entry name" value="HTH_CROC1"/>
    <property type="match status" value="1"/>
</dbReference>
<dbReference type="SUPFAM" id="SSF47413">
    <property type="entry name" value="lambda repressor-like DNA-binding domains"/>
    <property type="match status" value="1"/>
</dbReference>
<sequence length="115" mass="12925">MDIRTAADYQQALDQFTAWLNNEPADLAPMRALRDAIGAYEKGQGYELPAPQTLVGRLELEMYRRKLNKKNLAALLGIPASRLSDVLQGRRINLDLAKRLYKRLGIPADFILEAA</sequence>
<gene>
    <name evidence="2" type="ORF">BEN49_22335</name>
</gene>
<dbReference type="Gene3D" id="1.10.260.40">
    <property type="entry name" value="lambda repressor-like DNA-binding domains"/>
    <property type="match status" value="1"/>
</dbReference>
<dbReference type="CDD" id="cd00093">
    <property type="entry name" value="HTH_XRE"/>
    <property type="match status" value="1"/>
</dbReference>
<protein>
    <recommendedName>
        <fullName evidence="1">HTH cro/C1-type domain-containing protein</fullName>
    </recommendedName>
</protein>
<evidence type="ECO:0000259" key="1">
    <source>
        <dbReference type="PROSITE" id="PS50943"/>
    </source>
</evidence>
<dbReference type="Proteomes" id="UP000177506">
    <property type="component" value="Unassembled WGS sequence"/>
</dbReference>
<dbReference type="SMART" id="SM00530">
    <property type="entry name" value="HTH_XRE"/>
    <property type="match status" value="1"/>
</dbReference>
<dbReference type="OrthoDB" id="9796786at2"/>
<reference evidence="2 3" key="1">
    <citation type="submission" date="2016-08" db="EMBL/GenBank/DDBJ databases">
        <title>Hymenobacter coccineus sp. nov., Hymenobacter lapidarius sp. nov. and Hymenobacter glacialis sp. nov., isolated from Antarctic soil.</title>
        <authorList>
            <person name="Sedlacek I."/>
            <person name="Kralova S."/>
            <person name="Kyrova K."/>
            <person name="Maslanova I."/>
            <person name="Stankova E."/>
            <person name="Vrbovska V."/>
            <person name="Nemec M."/>
            <person name="Bartak M."/>
            <person name="Svec P."/>
            <person name="Busse H.-J."/>
            <person name="Pantucek R."/>
        </authorList>
    </citation>
    <scope>NUCLEOTIDE SEQUENCE [LARGE SCALE GENOMIC DNA]</scope>
    <source>
        <strain evidence="2 3">CCM 8649</strain>
    </source>
</reference>
<dbReference type="InterPro" id="IPR010982">
    <property type="entry name" value="Lambda_DNA-bd_dom_sf"/>
</dbReference>
<name>A0A1G1TI83_9BACT</name>
<dbReference type="Pfam" id="PF01381">
    <property type="entry name" value="HTH_3"/>
    <property type="match status" value="1"/>
</dbReference>
<evidence type="ECO:0000313" key="2">
    <source>
        <dbReference type="EMBL" id="OGX90585.1"/>
    </source>
</evidence>